<gene>
    <name evidence="7" type="ORF">CWE25_04175</name>
</gene>
<keyword evidence="4" id="KW-0560">Oxidoreductase</keyword>
<evidence type="ECO:0000256" key="1">
    <source>
        <dbReference type="ARBA" id="ARBA00001954"/>
    </source>
</evidence>
<reference evidence="8" key="1">
    <citation type="journal article" date="2018" name="Front. Microbiol.">
        <title>Genome-Based Analysis Reveals the Taxonomy and Diversity of the Family Idiomarinaceae.</title>
        <authorList>
            <person name="Liu Y."/>
            <person name="Lai Q."/>
            <person name="Shao Z."/>
        </authorList>
    </citation>
    <scope>NUCLEOTIDE SEQUENCE [LARGE SCALE GENOMIC DNA]</scope>
    <source>
        <strain evidence="8">F23</strain>
    </source>
</reference>
<protein>
    <submittedName>
        <fullName evidence="7">Cupin</fullName>
    </submittedName>
</protein>
<dbReference type="RefSeq" id="WP_110573089.1">
    <property type="nucleotide sequence ID" value="NZ_PIPV01000002.1"/>
</dbReference>
<dbReference type="GO" id="GO:0046872">
    <property type="term" value="F:metal ion binding"/>
    <property type="evidence" value="ECO:0007669"/>
    <property type="project" value="UniProtKB-KW"/>
</dbReference>
<evidence type="ECO:0000259" key="6">
    <source>
        <dbReference type="PROSITE" id="PS51184"/>
    </source>
</evidence>
<proteinExistence type="predicted"/>
<dbReference type="Proteomes" id="UP000287330">
    <property type="component" value="Unassembled WGS sequence"/>
</dbReference>
<dbReference type="EMBL" id="PIPV01000002">
    <property type="protein sequence ID" value="RUO57672.1"/>
    <property type="molecule type" value="Genomic_DNA"/>
</dbReference>
<dbReference type="SUPFAM" id="SSF51197">
    <property type="entry name" value="Clavaminate synthase-like"/>
    <property type="match status" value="1"/>
</dbReference>
<dbReference type="SMART" id="SM00558">
    <property type="entry name" value="JmjC"/>
    <property type="match status" value="1"/>
</dbReference>
<feature type="domain" description="JmjC" evidence="6">
    <location>
        <begin position="90"/>
        <end position="218"/>
    </location>
</feature>
<dbReference type="Gene3D" id="3.40.366.30">
    <property type="entry name" value="50S ribosomal protein L16 arginine hydroxylase, Chain A, Domain 2"/>
    <property type="match status" value="1"/>
</dbReference>
<dbReference type="InterPro" id="IPR003347">
    <property type="entry name" value="JmjC_dom"/>
</dbReference>
<evidence type="ECO:0000256" key="2">
    <source>
        <dbReference type="ARBA" id="ARBA00022723"/>
    </source>
</evidence>
<evidence type="ECO:0000313" key="8">
    <source>
        <dbReference type="Proteomes" id="UP000287330"/>
    </source>
</evidence>
<dbReference type="PROSITE" id="PS51184">
    <property type="entry name" value="JMJC"/>
    <property type="match status" value="1"/>
</dbReference>
<sequence length="376" mass="42418">MQLDNIDKQAFLESDWQQRPRLIKRGLNNVDLIEPEILAGLAMEEGVDARVIEHRNQRWSVSHGPFEEYESLGEQDWTLLVQAVNEWMPDVHALLEAFRFLPEWRIDDVMVSFSVEGGGVGPHVDEYDVFIVQGAGRRHWRVGERQATTPTYPCEDLKQISDPFNAVIDEVLEPGDILYIPAGCPHDGIALEPCLNYSVGFRAPNQAEWLAQLADMALQTERLKQRYTDPKLSSSTPSHVVTNGQLEQVKQLLKSALDADEFNELILRAQSMSKRPLPEPELPMMAEQIPALLTMNNAMLVRTPGARLLKQADTAHYFANGERFTVTEGAEMLAQKIAELTDEVPMSELAPYCQDMCSQELLAWLVNQGVIELLID</sequence>
<dbReference type="InterPro" id="IPR046799">
    <property type="entry name" value="ROXA-like_wH"/>
</dbReference>
<organism evidence="7 8">
    <name type="scientific">Idiomarina fontislapidosi</name>
    <dbReference type="NCBI Taxonomy" id="263723"/>
    <lineage>
        <taxon>Bacteria</taxon>
        <taxon>Pseudomonadati</taxon>
        <taxon>Pseudomonadota</taxon>
        <taxon>Gammaproteobacteria</taxon>
        <taxon>Alteromonadales</taxon>
        <taxon>Idiomarinaceae</taxon>
        <taxon>Idiomarina</taxon>
    </lineage>
</organism>
<dbReference type="PANTHER" id="PTHR13096">
    <property type="entry name" value="MINA53 MYC INDUCED NUCLEAR ANTIGEN"/>
    <property type="match status" value="1"/>
</dbReference>
<dbReference type="Gene3D" id="2.60.120.650">
    <property type="entry name" value="Cupin"/>
    <property type="match status" value="1"/>
</dbReference>
<evidence type="ECO:0000256" key="5">
    <source>
        <dbReference type="ARBA" id="ARBA00023004"/>
    </source>
</evidence>
<dbReference type="AlphaFoldDB" id="A0A432Y9S3"/>
<keyword evidence="2" id="KW-0479">Metal-binding</keyword>
<comment type="cofactor">
    <cofactor evidence="1">
        <name>Fe(2+)</name>
        <dbReference type="ChEBI" id="CHEBI:29033"/>
    </cofactor>
</comment>
<dbReference type="Pfam" id="PF08007">
    <property type="entry name" value="JmjC_2"/>
    <property type="match status" value="1"/>
</dbReference>
<comment type="caution">
    <text evidence="7">The sequence shown here is derived from an EMBL/GenBank/DDBJ whole genome shotgun (WGS) entry which is preliminary data.</text>
</comment>
<dbReference type="GO" id="GO:0016706">
    <property type="term" value="F:2-oxoglutarate-dependent dioxygenase activity"/>
    <property type="evidence" value="ECO:0007669"/>
    <property type="project" value="TreeGrafter"/>
</dbReference>
<accession>A0A432Y9S3</accession>
<keyword evidence="5" id="KW-0408">Iron</keyword>
<evidence type="ECO:0000256" key="4">
    <source>
        <dbReference type="ARBA" id="ARBA00023002"/>
    </source>
</evidence>
<evidence type="ECO:0000256" key="3">
    <source>
        <dbReference type="ARBA" id="ARBA00022964"/>
    </source>
</evidence>
<dbReference type="OrthoDB" id="9764016at2"/>
<dbReference type="Pfam" id="PF20514">
    <property type="entry name" value="WHD_ROXA"/>
    <property type="match status" value="1"/>
</dbReference>
<evidence type="ECO:0000313" key="7">
    <source>
        <dbReference type="EMBL" id="RUO57672.1"/>
    </source>
</evidence>
<dbReference type="PANTHER" id="PTHR13096:SF8">
    <property type="entry name" value="RIBOSOMAL OXYGENASE 1"/>
    <property type="match status" value="1"/>
</dbReference>
<dbReference type="InterPro" id="IPR039994">
    <property type="entry name" value="NO66-like"/>
</dbReference>
<keyword evidence="8" id="KW-1185">Reference proteome</keyword>
<name>A0A432Y9S3_9GAMM</name>
<keyword evidence="3" id="KW-0223">Dioxygenase</keyword>